<evidence type="ECO:0000313" key="2">
    <source>
        <dbReference type="WBParaSite" id="jg7828"/>
    </source>
</evidence>
<dbReference type="Proteomes" id="UP000887574">
    <property type="component" value="Unplaced"/>
</dbReference>
<dbReference type="SUPFAM" id="SSF56112">
    <property type="entry name" value="Protein kinase-like (PK-like)"/>
    <property type="match status" value="1"/>
</dbReference>
<proteinExistence type="predicted"/>
<keyword evidence="1" id="KW-1185">Reference proteome</keyword>
<organism evidence="1 2">
    <name type="scientific">Ditylenchus dipsaci</name>
    <dbReference type="NCBI Taxonomy" id="166011"/>
    <lineage>
        <taxon>Eukaryota</taxon>
        <taxon>Metazoa</taxon>
        <taxon>Ecdysozoa</taxon>
        <taxon>Nematoda</taxon>
        <taxon>Chromadorea</taxon>
        <taxon>Rhabditida</taxon>
        <taxon>Tylenchina</taxon>
        <taxon>Tylenchomorpha</taxon>
        <taxon>Sphaerularioidea</taxon>
        <taxon>Anguinidae</taxon>
        <taxon>Anguininae</taxon>
        <taxon>Ditylenchus</taxon>
    </lineage>
</organism>
<dbReference type="WBParaSite" id="jg7828">
    <property type="protein sequence ID" value="jg7828"/>
    <property type="gene ID" value="jg7828"/>
</dbReference>
<protein>
    <submittedName>
        <fullName evidence="2">Non-specific serine/threonine protein kinase</fullName>
    </submittedName>
</protein>
<dbReference type="InterPro" id="IPR011009">
    <property type="entry name" value="Kinase-like_dom_sf"/>
</dbReference>
<reference evidence="2" key="1">
    <citation type="submission" date="2022-11" db="UniProtKB">
        <authorList>
            <consortium name="WormBaseParasite"/>
        </authorList>
    </citation>
    <scope>IDENTIFICATION</scope>
</reference>
<accession>A0A915EMG6</accession>
<sequence length="299" mass="33576">MLVGELPWESPERCTIRFKCWADGKAIDKRPWNKIDVIPLTLIKRMLDPDPFTRVTIPQIHRDPWLQDSVMEIDSALSSAKRQRLSLGAAFSQPAEFLSMTSKSVDDAESNGLTDSHIQLGGLPAISFSQPDVIDFLSKSQADSTQTVQIHPLQKLARRMTRFCVSVSQQEAVASISRICSANGFHVKTQIPQQLVAVSIGRGKHELALVVTIFEMVEDGQRKVLADFRRSKGDGIEFKRIFLIVRKQMESVICKESYDWLVKQGFLCSSERMKSLKISPSIAPLASITNFPERDEGMI</sequence>
<dbReference type="AlphaFoldDB" id="A0A915EMG6"/>
<dbReference type="Gene3D" id="3.30.310.80">
    <property type="entry name" value="Kinase associated domain 1, KA1"/>
    <property type="match status" value="1"/>
</dbReference>
<name>A0A915EMG6_9BILA</name>
<evidence type="ECO:0000313" key="1">
    <source>
        <dbReference type="Proteomes" id="UP000887574"/>
    </source>
</evidence>
<dbReference type="Gene3D" id="1.10.510.10">
    <property type="entry name" value="Transferase(Phosphotransferase) domain 1"/>
    <property type="match status" value="1"/>
</dbReference>